<evidence type="ECO:0000313" key="3">
    <source>
        <dbReference type="Proteomes" id="UP000095149"/>
    </source>
</evidence>
<feature type="compositionally biased region" description="Polar residues" evidence="1">
    <location>
        <begin position="229"/>
        <end position="252"/>
    </location>
</feature>
<evidence type="ECO:0000313" key="2">
    <source>
        <dbReference type="EMBL" id="ODO02924.1"/>
    </source>
</evidence>
<dbReference type="OrthoDB" id="10460301at2759"/>
<gene>
    <name evidence="2" type="ORF">I350_05766</name>
</gene>
<feature type="region of interest" description="Disordered" evidence="1">
    <location>
        <begin position="216"/>
        <end position="252"/>
    </location>
</feature>
<name>A0A1E3JPZ3_9TREE</name>
<reference evidence="2 3" key="1">
    <citation type="submission" date="2016-06" db="EMBL/GenBank/DDBJ databases">
        <title>Evolution of pathogenesis and genome organization in the Tremellales.</title>
        <authorList>
            <person name="Cuomo C."/>
            <person name="Litvintseva A."/>
            <person name="Heitman J."/>
            <person name="Chen Y."/>
            <person name="Sun S."/>
            <person name="Springer D."/>
            <person name="Dromer F."/>
            <person name="Young S."/>
            <person name="Zeng Q."/>
            <person name="Chapman S."/>
            <person name="Gujja S."/>
            <person name="Saif S."/>
            <person name="Birren B."/>
        </authorList>
    </citation>
    <scope>NUCLEOTIDE SEQUENCE [LARGE SCALE GENOMIC DNA]</scope>
    <source>
        <strain evidence="2 3">CBS 6273</strain>
    </source>
</reference>
<evidence type="ECO:0008006" key="4">
    <source>
        <dbReference type="Google" id="ProtNLM"/>
    </source>
</evidence>
<proteinExistence type="predicted"/>
<feature type="region of interest" description="Disordered" evidence="1">
    <location>
        <begin position="1"/>
        <end position="24"/>
    </location>
</feature>
<dbReference type="AlphaFoldDB" id="A0A1E3JPZ3"/>
<feature type="compositionally biased region" description="Polar residues" evidence="1">
    <location>
        <begin position="9"/>
        <end position="19"/>
    </location>
</feature>
<accession>A0A1E3JPZ3</accession>
<organism evidence="2 3">
    <name type="scientific">Cryptococcus amylolentus CBS 6273</name>
    <dbReference type="NCBI Taxonomy" id="1296118"/>
    <lineage>
        <taxon>Eukaryota</taxon>
        <taxon>Fungi</taxon>
        <taxon>Dikarya</taxon>
        <taxon>Basidiomycota</taxon>
        <taxon>Agaricomycotina</taxon>
        <taxon>Tremellomycetes</taxon>
        <taxon>Tremellales</taxon>
        <taxon>Cryptococcaceae</taxon>
        <taxon>Cryptococcus</taxon>
    </lineage>
</organism>
<comment type="caution">
    <text evidence="2">The sequence shown here is derived from an EMBL/GenBank/DDBJ whole genome shotgun (WGS) entry which is preliminary data.</text>
</comment>
<dbReference type="Proteomes" id="UP000095149">
    <property type="component" value="Unassembled WGS sequence"/>
</dbReference>
<sequence length="290" mass="31376">MASAFPLTPGNTLDRSTSAPPVPPRPFQVRNAPFTLPHISNLLTPTPLPRFPNPVPTVLPLPRPANPDPTLPSVSSFHFDPPTNSDASCPGSCTPMAVRLPTPLRPSAAAAPAPVVHYVQQAAPAFIMHGPPPFVGVSSAGTEGEDAKKFLEQVETAIDGNLYFYQLPSEWAACWVRMHTSGTAKKWMDKHCRLSWKEFRTQFRAHFAVENLPGPVGARHATPARARAGSSSLQNARETESGTPPTTDGNAFPSTFSRCPRYACAPNESSIRRQVGGTLTTHHPYWTSED</sequence>
<protein>
    <recommendedName>
        <fullName evidence="4">Retrotransposon gag domain-containing protein</fullName>
    </recommendedName>
</protein>
<evidence type="ECO:0000256" key="1">
    <source>
        <dbReference type="SAM" id="MobiDB-lite"/>
    </source>
</evidence>
<dbReference type="EMBL" id="MEKH01000009">
    <property type="protein sequence ID" value="ODO02924.1"/>
    <property type="molecule type" value="Genomic_DNA"/>
</dbReference>